<accession>A0A7G7G417</accession>
<dbReference type="RefSeq" id="WP_185272684.1">
    <property type="nucleotide sequence ID" value="NZ_CP055156.1"/>
</dbReference>
<dbReference type="SUPFAM" id="SSF50729">
    <property type="entry name" value="PH domain-like"/>
    <property type="match status" value="1"/>
</dbReference>
<dbReference type="InterPro" id="IPR037063">
    <property type="entry name" value="PHb_sf"/>
</dbReference>
<gene>
    <name evidence="2" type="ORF">HUW51_03875</name>
</gene>
<evidence type="ECO:0000313" key="2">
    <source>
        <dbReference type="EMBL" id="QNF31901.1"/>
    </source>
</evidence>
<dbReference type="InterPro" id="IPR012544">
    <property type="entry name" value="PHb"/>
</dbReference>
<reference evidence="2 3" key="1">
    <citation type="journal article" date="2018" name="Int. J. Syst. Evol. Microbiol.">
        <title>Adhaeribacter swui sp. nov., isolated from wet mud.</title>
        <authorList>
            <person name="Kim D.U."/>
            <person name="Kim K.W."/>
            <person name="Kang M.S."/>
            <person name="Kim J.Y."/>
            <person name="Jang J.H."/>
            <person name="Kim M.K."/>
        </authorList>
    </citation>
    <scope>NUCLEOTIDE SEQUENCE [LARGE SCALE GENOMIC DNA]</scope>
    <source>
        <strain evidence="2 3">KCTC 52873</strain>
    </source>
</reference>
<evidence type="ECO:0000313" key="3">
    <source>
        <dbReference type="Proteomes" id="UP000515237"/>
    </source>
</evidence>
<keyword evidence="3" id="KW-1185">Reference proteome</keyword>
<name>A0A7G7G417_9BACT</name>
<dbReference type="CDD" id="cd13225">
    <property type="entry name" value="PH-like_bacteria"/>
    <property type="match status" value="1"/>
</dbReference>
<dbReference type="Pfam" id="PF08000">
    <property type="entry name" value="bPH_1"/>
    <property type="match status" value="1"/>
</dbReference>
<dbReference type="EMBL" id="CP055156">
    <property type="protein sequence ID" value="QNF31901.1"/>
    <property type="molecule type" value="Genomic_DNA"/>
</dbReference>
<proteinExistence type="predicted"/>
<dbReference type="AlphaFoldDB" id="A0A7G7G417"/>
<sequence length="125" mass="14095">MGLLDGLMGNASEIALEKVQAEFAPLLVEDETLHKAFSILRDLLVFTNKRLFVVDKQGLTGSKIEYLSIPYKSITRFSKESGGMLDLDAELKIWVTGQAEPIIKEFRKDHNINQVYQLLSAQILK</sequence>
<dbReference type="Gene3D" id="2.30.29.50">
    <property type="entry name" value="Bacterial Pleckstrin homology domain"/>
    <property type="match status" value="1"/>
</dbReference>
<dbReference type="PANTHER" id="PTHR35796:SF3">
    <property type="entry name" value="BHLH DOMAIN-CONTAINING PROTEIN"/>
    <property type="match status" value="1"/>
</dbReference>
<protein>
    <submittedName>
        <fullName evidence="2">PH domain-containing protein</fullName>
    </submittedName>
</protein>
<feature type="domain" description="Bacterial Pleckstrin homology" evidence="1">
    <location>
        <begin position="2"/>
        <end position="121"/>
    </location>
</feature>
<dbReference type="PANTHER" id="PTHR35796">
    <property type="entry name" value="HYPOTHETICAL CYTOSOLIC PROTEIN"/>
    <property type="match status" value="1"/>
</dbReference>
<dbReference type="Proteomes" id="UP000515237">
    <property type="component" value="Chromosome"/>
</dbReference>
<dbReference type="KEGG" id="aswu:HUW51_03875"/>
<evidence type="ECO:0000259" key="1">
    <source>
        <dbReference type="Pfam" id="PF08000"/>
    </source>
</evidence>
<organism evidence="2 3">
    <name type="scientific">Adhaeribacter swui</name>
    <dbReference type="NCBI Taxonomy" id="2086471"/>
    <lineage>
        <taxon>Bacteria</taxon>
        <taxon>Pseudomonadati</taxon>
        <taxon>Bacteroidota</taxon>
        <taxon>Cytophagia</taxon>
        <taxon>Cytophagales</taxon>
        <taxon>Hymenobacteraceae</taxon>
        <taxon>Adhaeribacter</taxon>
    </lineage>
</organism>